<dbReference type="RefSeq" id="WP_059177004.1">
    <property type="nucleotide sequence ID" value="NZ_BCNO01000003.1"/>
</dbReference>
<dbReference type="Proteomes" id="UP000054976">
    <property type="component" value="Unassembled WGS sequence"/>
</dbReference>
<evidence type="ECO:0000313" key="7">
    <source>
        <dbReference type="EMBL" id="GAQ95567.1"/>
    </source>
</evidence>
<dbReference type="STRING" id="86166.TAGGR_339"/>
<dbReference type="NCBIfam" id="TIGR01870">
    <property type="entry name" value="cas_TM1810_Csm2"/>
    <property type="match status" value="1"/>
</dbReference>
<name>A0A0U9HXV5_9BACT</name>
<comment type="caution">
    <text evidence="7">The sequence shown here is derived from an EMBL/GenBank/DDBJ whole genome shotgun (WGS) entry which is preliminary data.</text>
</comment>
<reference evidence="8" key="1">
    <citation type="submission" date="2016-01" db="EMBL/GenBank/DDBJ databases">
        <title>Draft genome sequence of Thermodesulfovibrio aggregans strain TGE-P1.</title>
        <authorList>
            <person name="Sekiguchi Y."/>
            <person name="Ohashi A."/>
            <person name="Matsuura N."/>
            <person name="Tourlousse M.D."/>
        </authorList>
    </citation>
    <scope>NUCLEOTIDE SEQUENCE [LARGE SCALE GENOMIC DNA]</scope>
    <source>
        <strain evidence="8">TGE-P1</strain>
    </source>
</reference>
<sequence>MNNPQRSDETRGPSLPEIKFWQNREKELVNPDLFSDVADKWAATIKESGTREGDKNKISQIRKFYDEVLLFASRVRGEEDFQKMLPYIKMLNAKAAYAKGRKHITEDFKNFISNCLSQIQTKKDFDVFTKFFESFMGYYKYYEETKSRR</sequence>
<evidence type="ECO:0000256" key="2">
    <source>
        <dbReference type="ARBA" id="ARBA00006896"/>
    </source>
</evidence>
<dbReference type="InterPro" id="IPR010149">
    <property type="entry name" value="CRISPR-assoc_prot_Csm2_III-A"/>
</dbReference>
<dbReference type="GO" id="GO:0003723">
    <property type="term" value="F:RNA binding"/>
    <property type="evidence" value="ECO:0007669"/>
    <property type="project" value="UniProtKB-KW"/>
</dbReference>
<evidence type="ECO:0000256" key="4">
    <source>
        <dbReference type="ARBA" id="ARBA00022884"/>
    </source>
</evidence>
<comment type="function">
    <text evidence="1">This subunit may be involved in monitoring complementarity of crRNA and target RNA.</text>
</comment>
<proteinExistence type="inferred from homology"/>
<evidence type="ECO:0000256" key="3">
    <source>
        <dbReference type="ARBA" id="ARBA00016118"/>
    </source>
</evidence>
<dbReference type="OrthoDB" id="9803002at2"/>
<keyword evidence="8" id="KW-1185">Reference proteome</keyword>
<evidence type="ECO:0000256" key="6">
    <source>
        <dbReference type="ARBA" id="ARBA00031723"/>
    </source>
</evidence>
<evidence type="ECO:0000256" key="5">
    <source>
        <dbReference type="ARBA" id="ARBA00023118"/>
    </source>
</evidence>
<protein>
    <recommendedName>
        <fullName evidence="3">CRISPR system Cms protein Csm2</fullName>
    </recommendedName>
    <alternativeName>
        <fullName evidence="6">CRISPR type III A-associated protein Csm2</fullName>
    </alternativeName>
</protein>
<keyword evidence="4" id="KW-0694">RNA-binding</keyword>
<accession>A0A0U9HXV5</accession>
<dbReference type="GO" id="GO:0051607">
    <property type="term" value="P:defense response to virus"/>
    <property type="evidence" value="ECO:0007669"/>
    <property type="project" value="UniProtKB-KW"/>
</dbReference>
<comment type="similarity">
    <text evidence="2">Belongs to the CRISPR-associated Csm2 family.</text>
</comment>
<dbReference type="AlphaFoldDB" id="A0A0U9HXV5"/>
<evidence type="ECO:0000256" key="1">
    <source>
        <dbReference type="ARBA" id="ARBA00003640"/>
    </source>
</evidence>
<evidence type="ECO:0000313" key="8">
    <source>
        <dbReference type="Proteomes" id="UP000054976"/>
    </source>
</evidence>
<keyword evidence="5" id="KW-0051">Antiviral defense</keyword>
<gene>
    <name evidence="7" type="ORF">TAGGR_339</name>
</gene>
<dbReference type="EMBL" id="BCNO01000003">
    <property type="protein sequence ID" value="GAQ95567.1"/>
    <property type="molecule type" value="Genomic_DNA"/>
</dbReference>
<organism evidence="7 8">
    <name type="scientific">Thermodesulfovibrio aggregans</name>
    <dbReference type="NCBI Taxonomy" id="86166"/>
    <lineage>
        <taxon>Bacteria</taxon>
        <taxon>Pseudomonadati</taxon>
        <taxon>Nitrospirota</taxon>
        <taxon>Thermodesulfovibrionia</taxon>
        <taxon>Thermodesulfovibrionales</taxon>
        <taxon>Thermodesulfovibrionaceae</taxon>
        <taxon>Thermodesulfovibrio</taxon>
    </lineage>
</organism>
<dbReference type="Pfam" id="PF03750">
    <property type="entry name" value="Csm2_III-A"/>
    <property type="match status" value="1"/>
</dbReference>